<comment type="caution">
    <text evidence="12">The sequence shown here is derived from an EMBL/GenBank/DDBJ whole genome shotgun (WGS) entry which is preliminary data.</text>
</comment>
<keyword evidence="4 9" id="KW-0028">Amino-acid biosynthesis</keyword>
<proteinExistence type="inferred from homology"/>
<dbReference type="Gene3D" id="3.20.20.70">
    <property type="entry name" value="Aldolase class I"/>
    <property type="match status" value="1"/>
</dbReference>
<comment type="subunit">
    <text evidence="3 9">Tetramer of two alpha and two beta chains.</text>
</comment>
<dbReference type="Proteomes" id="UP000243024">
    <property type="component" value="Unassembled WGS sequence"/>
</dbReference>
<feature type="active site" description="Proton acceptor" evidence="9">
    <location>
        <position position="60"/>
    </location>
</feature>
<dbReference type="EMBL" id="JXBB01000045">
    <property type="protein sequence ID" value="OAR03725.1"/>
    <property type="molecule type" value="Genomic_DNA"/>
</dbReference>
<name>A0A132MHN9_HYDSH</name>
<dbReference type="EMBL" id="PEBV01000025">
    <property type="protein sequence ID" value="PTQ52355.1"/>
    <property type="molecule type" value="Genomic_DNA"/>
</dbReference>
<dbReference type="Proteomes" id="UP000244180">
    <property type="component" value="Unassembled WGS sequence"/>
</dbReference>
<dbReference type="OrthoDB" id="9804578at2"/>
<dbReference type="UniPathway" id="UPA00035">
    <property type="reaction ID" value="UER00044"/>
</dbReference>
<dbReference type="HAMAP" id="MF_00131">
    <property type="entry name" value="Trp_synth_alpha"/>
    <property type="match status" value="1"/>
</dbReference>
<dbReference type="STRING" id="1484.SA87_00640"/>
<organism evidence="12 14">
    <name type="scientific">Hydrogenibacillus schlegelii</name>
    <name type="common">Bacillus schlegelii</name>
    <dbReference type="NCBI Taxonomy" id="1484"/>
    <lineage>
        <taxon>Bacteria</taxon>
        <taxon>Bacillati</taxon>
        <taxon>Bacillota</taxon>
        <taxon>Bacilli</taxon>
        <taxon>Bacillales</taxon>
        <taxon>Bacillales Family X. Incertae Sedis</taxon>
        <taxon>Hydrogenibacillus</taxon>
    </lineage>
</organism>
<keyword evidence="5 9" id="KW-0822">Tryptophan biosynthesis</keyword>
<dbReference type="GO" id="GO:0004834">
    <property type="term" value="F:tryptophan synthase activity"/>
    <property type="evidence" value="ECO:0007669"/>
    <property type="project" value="UniProtKB-UniRule"/>
</dbReference>
<dbReference type="GO" id="GO:0005829">
    <property type="term" value="C:cytosol"/>
    <property type="evidence" value="ECO:0007669"/>
    <property type="project" value="TreeGrafter"/>
</dbReference>
<keyword evidence="7 9" id="KW-0456">Lyase</keyword>
<dbReference type="PANTHER" id="PTHR43406:SF1">
    <property type="entry name" value="TRYPTOPHAN SYNTHASE ALPHA CHAIN, CHLOROPLASTIC"/>
    <property type="match status" value="1"/>
</dbReference>
<dbReference type="FunFam" id="3.20.20.70:FF:000037">
    <property type="entry name" value="Tryptophan synthase alpha chain"/>
    <property type="match status" value="1"/>
</dbReference>
<sequence length="264" mass="27329">MGEARILEAFRTARTRPAFIPFVMAGDPDLEQTAAVVRALARAGAAIVELGVPYSDPIADGPVLIEAAGRALRAGTTPAAVLDLVRRLRREGAPPIVLLLYANVLFRAGVEDFVRAAAEAGVDGLIVPDLPAEESAAVLRTAEAFDVPVIPLVAPTSRRRLDRILAGRRGFVYVVSSLGVTGPREVLSPELHALIRDVRARTALPVAVGFGISRREQVASLAGVADGAIVGSALVRHLAQGGAVEPWVAALFGPPAGAGAAGVL</sequence>
<keyword evidence="13" id="KW-1185">Reference proteome</keyword>
<evidence type="ECO:0000256" key="2">
    <source>
        <dbReference type="ARBA" id="ARBA00004733"/>
    </source>
</evidence>
<dbReference type="InterPro" id="IPR002028">
    <property type="entry name" value="Trp_synthase_suA"/>
</dbReference>
<evidence type="ECO:0000256" key="4">
    <source>
        <dbReference type="ARBA" id="ARBA00022605"/>
    </source>
</evidence>
<reference evidence="11 13" key="1">
    <citation type="submission" date="2015-09" db="EMBL/GenBank/DDBJ databases">
        <title>Draft genome sequence of Hydrogenibacillus schlegelii DSM 2000.</title>
        <authorList>
            <person name="Hemp J."/>
        </authorList>
    </citation>
    <scope>NUCLEOTIDE SEQUENCE [LARGE SCALE GENOMIC DNA]</scope>
    <source>
        <strain evidence="11 13">MA 48</strain>
    </source>
</reference>
<evidence type="ECO:0000256" key="5">
    <source>
        <dbReference type="ARBA" id="ARBA00022822"/>
    </source>
</evidence>
<keyword evidence="6 9" id="KW-0057">Aromatic amino acid biosynthesis</keyword>
<dbReference type="InterPro" id="IPR013785">
    <property type="entry name" value="Aldolase_TIM"/>
</dbReference>
<evidence type="ECO:0000313" key="14">
    <source>
        <dbReference type="Proteomes" id="UP000244180"/>
    </source>
</evidence>
<gene>
    <name evidence="9" type="primary">trpA</name>
    <name evidence="12" type="ORF">HSCHL_0406</name>
    <name evidence="11" type="ORF">SA87_00640</name>
</gene>
<comment type="similarity">
    <text evidence="9 10">Belongs to the TrpA family.</text>
</comment>
<dbReference type="AlphaFoldDB" id="A0A132MHN9"/>
<reference evidence="12 14" key="2">
    <citation type="submission" date="2017-08" db="EMBL/GenBank/DDBJ databases">
        <title>Burning lignite coal seam in the remote Altai Mountains harbors a hydrogen-driven thermophilic microbial community.</title>
        <authorList>
            <person name="Kadnikov V.V."/>
            <person name="Mardanov A.V."/>
            <person name="Ivasenko D."/>
            <person name="Beletsky A.V."/>
            <person name="Karnachuk O.V."/>
            <person name="Ravin N.V."/>
        </authorList>
    </citation>
    <scope>NUCLEOTIDE SEQUENCE [LARGE SCALE GENOMIC DNA]</scope>
    <source>
        <strain evidence="12">AL33</strain>
    </source>
</reference>
<dbReference type="NCBIfam" id="TIGR00262">
    <property type="entry name" value="trpA"/>
    <property type="match status" value="1"/>
</dbReference>
<evidence type="ECO:0000256" key="3">
    <source>
        <dbReference type="ARBA" id="ARBA00011270"/>
    </source>
</evidence>
<comment type="catalytic activity">
    <reaction evidence="8 9">
        <text>(1S,2R)-1-C-(indol-3-yl)glycerol 3-phosphate + L-serine = D-glyceraldehyde 3-phosphate + L-tryptophan + H2O</text>
        <dbReference type="Rhea" id="RHEA:10532"/>
        <dbReference type="ChEBI" id="CHEBI:15377"/>
        <dbReference type="ChEBI" id="CHEBI:33384"/>
        <dbReference type="ChEBI" id="CHEBI:57912"/>
        <dbReference type="ChEBI" id="CHEBI:58866"/>
        <dbReference type="ChEBI" id="CHEBI:59776"/>
        <dbReference type="EC" id="4.2.1.20"/>
    </reaction>
</comment>
<dbReference type="SUPFAM" id="SSF51366">
    <property type="entry name" value="Ribulose-phoshate binding barrel"/>
    <property type="match status" value="1"/>
</dbReference>
<dbReference type="Pfam" id="PF00290">
    <property type="entry name" value="Trp_syntA"/>
    <property type="match status" value="1"/>
</dbReference>
<comment type="function">
    <text evidence="1 9">The alpha subunit is responsible for the aldol cleavage of indoleglycerol phosphate to indole and glyceraldehyde 3-phosphate.</text>
</comment>
<evidence type="ECO:0000313" key="11">
    <source>
        <dbReference type="EMBL" id="OAR03725.1"/>
    </source>
</evidence>
<evidence type="ECO:0000256" key="8">
    <source>
        <dbReference type="ARBA" id="ARBA00049047"/>
    </source>
</evidence>
<dbReference type="InterPro" id="IPR011060">
    <property type="entry name" value="RibuloseP-bd_barrel"/>
</dbReference>
<dbReference type="EC" id="4.2.1.20" evidence="9"/>
<evidence type="ECO:0000313" key="13">
    <source>
        <dbReference type="Proteomes" id="UP000243024"/>
    </source>
</evidence>
<dbReference type="CDD" id="cd04724">
    <property type="entry name" value="Tryptophan_synthase_alpha"/>
    <property type="match status" value="1"/>
</dbReference>
<evidence type="ECO:0000256" key="6">
    <source>
        <dbReference type="ARBA" id="ARBA00023141"/>
    </source>
</evidence>
<evidence type="ECO:0000256" key="7">
    <source>
        <dbReference type="ARBA" id="ARBA00023239"/>
    </source>
</evidence>
<dbReference type="RefSeq" id="WP_066202519.1">
    <property type="nucleotide sequence ID" value="NZ_CBCSAS010000005.1"/>
</dbReference>
<dbReference type="PROSITE" id="PS00167">
    <property type="entry name" value="TRP_SYNTHASE_ALPHA"/>
    <property type="match status" value="1"/>
</dbReference>
<evidence type="ECO:0000256" key="10">
    <source>
        <dbReference type="RuleBase" id="RU003662"/>
    </source>
</evidence>
<evidence type="ECO:0000313" key="12">
    <source>
        <dbReference type="EMBL" id="PTQ52355.1"/>
    </source>
</evidence>
<comment type="pathway">
    <text evidence="2 9">Amino-acid biosynthesis; L-tryptophan biosynthesis; L-tryptophan from chorismate: step 5/5.</text>
</comment>
<evidence type="ECO:0000256" key="1">
    <source>
        <dbReference type="ARBA" id="ARBA00003365"/>
    </source>
</evidence>
<dbReference type="PANTHER" id="PTHR43406">
    <property type="entry name" value="TRYPTOPHAN SYNTHASE, ALPHA CHAIN"/>
    <property type="match status" value="1"/>
</dbReference>
<accession>A0A132MHN9</accession>
<evidence type="ECO:0000256" key="9">
    <source>
        <dbReference type="HAMAP-Rule" id="MF_00131"/>
    </source>
</evidence>
<feature type="active site" description="Proton acceptor" evidence="9">
    <location>
        <position position="49"/>
    </location>
</feature>
<protein>
    <recommendedName>
        <fullName evidence="9">Tryptophan synthase alpha chain</fullName>
        <ecNumber evidence="9">4.2.1.20</ecNumber>
    </recommendedName>
</protein>
<dbReference type="InterPro" id="IPR018204">
    <property type="entry name" value="Trp_synthase_alpha_AS"/>
</dbReference>